<keyword evidence="3" id="KW-1185">Reference proteome</keyword>
<sequence>MARPMDEGGMNVAKRALSKYSSPSVVLQRAPPATLHRRRRPPPSPPLSSADAVLHHRRRLPPSSACRLPPSTAATALLHRRRRPPPPTPPSTADIGTIKISREDDNNRPENSGESDGGARTDIYVYTACPNGNRNSNKDCIFIFLVLEDIITEEDVMEKVAFSLLD</sequence>
<protein>
    <submittedName>
        <fullName evidence="2">Uncharacterized protein</fullName>
    </submittedName>
</protein>
<reference evidence="2" key="1">
    <citation type="submission" date="2015-04" db="UniProtKB">
        <authorList>
            <consortium name="EnsemblPlants"/>
        </authorList>
    </citation>
    <scope>IDENTIFICATION</scope>
</reference>
<reference evidence="2" key="2">
    <citation type="submission" date="2018-05" db="EMBL/GenBank/DDBJ databases">
        <title>OpunRS2 (Oryza punctata Reference Sequence Version 2).</title>
        <authorList>
            <person name="Zhang J."/>
            <person name="Kudrna D."/>
            <person name="Lee S."/>
            <person name="Talag J."/>
            <person name="Welchert J."/>
            <person name="Wing R.A."/>
        </authorList>
    </citation>
    <scope>NUCLEOTIDE SEQUENCE [LARGE SCALE GENOMIC DNA]</scope>
</reference>
<dbReference type="Proteomes" id="UP000026962">
    <property type="component" value="Chromosome 10"/>
</dbReference>
<dbReference type="EnsemblPlants" id="OPUNC10G09540.1">
    <property type="protein sequence ID" value="OPUNC10G09540.1"/>
    <property type="gene ID" value="OPUNC10G09540"/>
</dbReference>
<name>A0A0E0M801_ORYPU</name>
<accession>A0A0E0M801</accession>
<proteinExistence type="predicted"/>
<dbReference type="HOGENOM" id="CLU_1605346_0_0_1"/>
<evidence type="ECO:0000313" key="3">
    <source>
        <dbReference type="Proteomes" id="UP000026962"/>
    </source>
</evidence>
<organism evidence="2">
    <name type="scientific">Oryza punctata</name>
    <name type="common">Red rice</name>
    <dbReference type="NCBI Taxonomy" id="4537"/>
    <lineage>
        <taxon>Eukaryota</taxon>
        <taxon>Viridiplantae</taxon>
        <taxon>Streptophyta</taxon>
        <taxon>Embryophyta</taxon>
        <taxon>Tracheophyta</taxon>
        <taxon>Spermatophyta</taxon>
        <taxon>Magnoliopsida</taxon>
        <taxon>Liliopsida</taxon>
        <taxon>Poales</taxon>
        <taxon>Poaceae</taxon>
        <taxon>BOP clade</taxon>
        <taxon>Oryzoideae</taxon>
        <taxon>Oryzeae</taxon>
        <taxon>Oryzinae</taxon>
        <taxon>Oryza</taxon>
    </lineage>
</organism>
<feature type="region of interest" description="Disordered" evidence="1">
    <location>
        <begin position="1"/>
        <end position="119"/>
    </location>
</feature>
<dbReference type="AlphaFoldDB" id="A0A0E0M801"/>
<evidence type="ECO:0000313" key="2">
    <source>
        <dbReference type="EnsemblPlants" id="OPUNC10G09540.1"/>
    </source>
</evidence>
<dbReference type="Gramene" id="OPUNC10G09540.1">
    <property type="protein sequence ID" value="OPUNC10G09540.1"/>
    <property type="gene ID" value="OPUNC10G09540"/>
</dbReference>
<evidence type="ECO:0000256" key="1">
    <source>
        <dbReference type="SAM" id="MobiDB-lite"/>
    </source>
</evidence>